<accession>X1PIT3</accession>
<dbReference type="AlphaFoldDB" id="X1PIT3"/>
<organism evidence="1">
    <name type="scientific">marine sediment metagenome</name>
    <dbReference type="NCBI Taxonomy" id="412755"/>
    <lineage>
        <taxon>unclassified sequences</taxon>
        <taxon>metagenomes</taxon>
        <taxon>ecological metagenomes</taxon>
    </lineage>
</organism>
<proteinExistence type="predicted"/>
<evidence type="ECO:0000313" key="1">
    <source>
        <dbReference type="EMBL" id="GAI38945.1"/>
    </source>
</evidence>
<comment type="caution">
    <text evidence="1">The sequence shown here is derived from an EMBL/GenBank/DDBJ whole genome shotgun (WGS) entry which is preliminary data.</text>
</comment>
<gene>
    <name evidence="1" type="ORF">S06H3_51766</name>
</gene>
<reference evidence="1" key="1">
    <citation type="journal article" date="2014" name="Front. Microbiol.">
        <title>High frequency of phylogenetically diverse reductive dehalogenase-homologous genes in deep subseafloor sedimentary metagenomes.</title>
        <authorList>
            <person name="Kawai M."/>
            <person name="Futagami T."/>
            <person name="Toyoda A."/>
            <person name="Takaki Y."/>
            <person name="Nishi S."/>
            <person name="Hori S."/>
            <person name="Arai W."/>
            <person name="Tsubouchi T."/>
            <person name="Morono Y."/>
            <person name="Uchiyama I."/>
            <person name="Ito T."/>
            <person name="Fujiyama A."/>
            <person name="Inagaki F."/>
            <person name="Takami H."/>
        </authorList>
    </citation>
    <scope>NUCLEOTIDE SEQUENCE</scope>
    <source>
        <strain evidence="1">Expedition CK06-06</strain>
    </source>
</reference>
<protein>
    <submittedName>
        <fullName evidence="1">Uncharacterized protein</fullName>
    </submittedName>
</protein>
<feature type="non-terminal residue" evidence="1">
    <location>
        <position position="1"/>
    </location>
</feature>
<sequence>FALGFGTGGEHISGSYSAVDSNNNPYGYGVDSFSAYLNADVVNGHIGAGCGRTDSTGMYGNAGQESWSFVEVWSGSASMAYRTTTNFAQMVDASYGFQLPGGHNIVVIDADYELGRGIDDGRGNSSWLYAEGTGSATLDCMSAEASGVWALEFGRGAGCYTDANFSATGSGHFAVTGEGNNGVTFNGLGISSGGGSLSIIADYVNGFSIGDYSLTAW</sequence>
<dbReference type="EMBL" id="BARV01032872">
    <property type="protein sequence ID" value="GAI38945.1"/>
    <property type="molecule type" value="Genomic_DNA"/>
</dbReference>
<name>X1PIT3_9ZZZZ</name>